<protein>
    <submittedName>
        <fullName evidence="2">Uncharacterized protein</fullName>
    </submittedName>
</protein>
<sequence>MPLPSMLRNRRASVTENMTSTFRSLHIGNPCGSGAGLEGCERGIVYTRFSDIPAREVVSCADFWERLVDALGPDFEFEGIHTNGLWGLVFAGGWTTADPPAGRGGKLQGGPPEAGCEYRTSDGLPPADADAAKPMPDFPERRKGAPAFIIFTAVANDHLYGGTFTFCDANANPTPQSYIEYKLVDEHERERLRPFNEDLAVYVIRKRLCRWAREGYRAAGSVPSADEGDMAEFKSLQVSSCVLGLMGDAMETYQGDTWEEEYDIYF</sequence>
<reference evidence="2 3" key="1">
    <citation type="journal article" date="2020" name="Phytopathology">
        <title>Genome Sequence Resources of Colletotrichum truncatum, C. plurivorum, C. musicola, and C. sojae: Four Species Pathogenic to Soybean (Glycine max).</title>
        <authorList>
            <person name="Rogerio F."/>
            <person name="Boufleur T.R."/>
            <person name="Ciampi-Guillardi M."/>
            <person name="Sukno S.A."/>
            <person name="Thon M.R."/>
            <person name="Massola Junior N.S."/>
            <person name="Baroncelli R."/>
        </authorList>
    </citation>
    <scope>NUCLEOTIDE SEQUENCE [LARGE SCALE GENOMIC DNA]</scope>
    <source>
        <strain evidence="2 3">LFN0009</strain>
    </source>
</reference>
<feature type="compositionally biased region" description="Low complexity" evidence="1">
    <location>
        <begin position="122"/>
        <end position="135"/>
    </location>
</feature>
<evidence type="ECO:0000313" key="2">
    <source>
        <dbReference type="EMBL" id="KAF6813119.1"/>
    </source>
</evidence>
<dbReference type="EMBL" id="WIGN01000056">
    <property type="protein sequence ID" value="KAF6813119.1"/>
    <property type="molecule type" value="Genomic_DNA"/>
</dbReference>
<feature type="region of interest" description="Disordered" evidence="1">
    <location>
        <begin position="101"/>
        <end position="137"/>
    </location>
</feature>
<comment type="caution">
    <text evidence="2">The sequence shown here is derived from an EMBL/GenBank/DDBJ whole genome shotgun (WGS) entry which is preliminary data.</text>
</comment>
<keyword evidence="3" id="KW-1185">Reference proteome</keyword>
<name>A0A8H6JHA2_9PEZI</name>
<proteinExistence type="predicted"/>
<organism evidence="2 3">
    <name type="scientific">Colletotrichum sojae</name>
    <dbReference type="NCBI Taxonomy" id="2175907"/>
    <lineage>
        <taxon>Eukaryota</taxon>
        <taxon>Fungi</taxon>
        <taxon>Dikarya</taxon>
        <taxon>Ascomycota</taxon>
        <taxon>Pezizomycotina</taxon>
        <taxon>Sordariomycetes</taxon>
        <taxon>Hypocreomycetidae</taxon>
        <taxon>Glomerellales</taxon>
        <taxon>Glomerellaceae</taxon>
        <taxon>Colletotrichum</taxon>
        <taxon>Colletotrichum orchidearum species complex</taxon>
    </lineage>
</organism>
<gene>
    <name evidence="2" type="ORF">CSOJ01_04805</name>
</gene>
<dbReference type="AlphaFoldDB" id="A0A8H6JHA2"/>
<evidence type="ECO:0000313" key="3">
    <source>
        <dbReference type="Proteomes" id="UP000652219"/>
    </source>
</evidence>
<evidence type="ECO:0000256" key="1">
    <source>
        <dbReference type="SAM" id="MobiDB-lite"/>
    </source>
</evidence>
<dbReference type="Proteomes" id="UP000652219">
    <property type="component" value="Unassembled WGS sequence"/>
</dbReference>
<accession>A0A8H6JHA2</accession>